<organism evidence="2 3">
    <name type="scientific">Trichogramma brassicae</name>
    <dbReference type="NCBI Taxonomy" id="86971"/>
    <lineage>
        <taxon>Eukaryota</taxon>
        <taxon>Metazoa</taxon>
        <taxon>Ecdysozoa</taxon>
        <taxon>Arthropoda</taxon>
        <taxon>Hexapoda</taxon>
        <taxon>Insecta</taxon>
        <taxon>Pterygota</taxon>
        <taxon>Neoptera</taxon>
        <taxon>Endopterygota</taxon>
        <taxon>Hymenoptera</taxon>
        <taxon>Apocrita</taxon>
        <taxon>Proctotrupomorpha</taxon>
        <taxon>Chalcidoidea</taxon>
        <taxon>Trichogrammatidae</taxon>
        <taxon>Trichogramma</taxon>
    </lineage>
</organism>
<evidence type="ECO:0000313" key="2">
    <source>
        <dbReference type="EMBL" id="CAB0030588.1"/>
    </source>
</evidence>
<dbReference type="Proteomes" id="UP000479190">
    <property type="component" value="Unassembled WGS sequence"/>
</dbReference>
<keyword evidence="3" id="KW-1185">Reference proteome</keyword>
<evidence type="ECO:0000256" key="1">
    <source>
        <dbReference type="SAM" id="MobiDB-lite"/>
    </source>
</evidence>
<sequence length="335" mass="38322">MSRRRNRRSHARPCNNSPSASPNVVQKLRFDQECITPERCFFSTKNRIIQHFASTRAWPQPQYSSGSKREECRSPNALTAMHCIIRAAMNNSGSDGTCFLTNVFSRGFPHRSHKIYFLDPPHGDDLSCVLVCRRKMRYLAYTRYRTLLRSICDICCIRDCGSKPERDARTRAPVYNEDCCVLYVSFFFLHRIASRATGRRIAAAPRQVLDAAAAARFYSISRSSIKNLANLIYSRTREIKSKNRENENGNARRQAQQQQQQQRQKLAGVLSASITCSGATIISMCSSSSSRYIWAEQVSSLQRVDREGRSLLREREENFCLPSLCVYITRVCLCI</sequence>
<evidence type="ECO:0000313" key="3">
    <source>
        <dbReference type="Proteomes" id="UP000479190"/>
    </source>
</evidence>
<accession>A0A6H5HZP3</accession>
<name>A0A6H5HZP3_9HYME</name>
<gene>
    <name evidence="2" type="ORF">TBRA_LOCUS2586</name>
</gene>
<protein>
    <submittedName>
        <fullName evidence="2">Uncharacterized protein</fullName>
    </submittedName>
</protein>
<feature type="compositionally biased region" description="Basic residues" evidence="1">
    <location>
        <begin position="1"/>
        <end position="11"/>
    </location>
</feature>
<dbReference type="EMBL" id="CADCXV010000502">
    <property type="protein sequence ID" value="CAB0030588.1"/>
    <property type="molecule type" value="Genomic_DNA"/>
</dbReference>
<reference evidence="2 3" key="1">
    <citation type="submission" date="2020-02" db="EMBL/GenBank/DDBJ databases">
        <authorList>
            <person name="Ferguson B K."/>
        </authorList>
    </citation>
    <scope>NUCLEOTIDE SEQUENCE [LARGE SCALE GENOMIC DNA]</scope>
</reference>
<dbReference type="AlphaFoldDB" id="A0A6H5HZP3"/>
<proteinExistence type="predicted"/>
<feature type="region of interest" description="Disordered" evidence="1">
    <location>
        <begin position="1"/>
        <end position="22"/>
    </location>
</feature>